<accession>A0A1G8WAH5</accession>
<dbReference type="Proteomes" id="UP000199433">
    <property type="component" value="Unassembled WGS sequence"/>
</dbReference>
<feature type="region of interest" description="Disordered" evidence="1">
    <location>
        <begin position="1"/>
        <end position="29"/>
    </location>
</feature>
<proteinExistence type="predicted"/>
<evidence type="ECO:0000256" key="1">
    <source>
        <dbReference type="SAM" id="MobiDB-lite"/>
    </source>
</evidence>
<protein>
    <submittedName>
        <fullName evidence="2">Uncharacterized protein</fullName>
    </submittedName>
</protein>
<evidence type="ECO:0000313" key="2">
    <source>
        <dbReference type="EMBL" id="SDJ75067.1"/>
    </source>
</evidence>
<keyword evidence="3" id="KW-1185">Reference proteome</keyword>
<feature type="compositionally biased region" description="Basic and acidic residues" evidence="1">
    <location>
        <begin position="1"/>
        <end position="23"/>
    </location>
</feature>
<sequence length="192" mass="22687">MSSKYREFFESSKKNRPESKSDEQSLSFKDTYTLPGEVKRKEEIKKEFKEYLEHPQESFNRTYIDPPFEVSKVPSPVYGYNKPPKKTKKPTTDYSILKQEMQKKTEEFLILEEYATESLKEKWGWTSEPEATSELPDQMKIQKAKSTVREKTKKTYGLNRTLASIMDDDRNDNINRRSEVPGLFRKDDSSKR</sequence>
<reference evidence="3" key="1">
    <citation type="submission" date="2016-10" db="EMBL/GenBank/DDBJ databases">
        <authorList>
            <person name="Varghese N."/>
            <person name="Submissions S."/>
        </authorList>
    </citation>
    <scope>NUCLEOTIDE SEQUENCE [LARGE SCALE GENOMIC DNA]</scope>
    <source>
        <strain evidence="3">DSM 19181</strain>
    </source>
</reference>
<name>A0A1G8WAH5_9LACT</name>
<dbReference type="RefSeq" id="WP_091264692.1">
    <property type="nucleotide sequence ID" value="NZ_FNFK01000003.1"/>
</dbReference>
<dbReference type="EMBL" id="FNFK01000003">
    <property type="protein sequence ID" value="SDJ75067.1"/>
    <property type="molecule type" value="Genomic_DNA"/>
</dbReference>
<gene>
    <name evidence="2" type="ORF">SAMN04488098_100379</name>
</gene>
<feature type="region of interest" description="Disordered" evidence="1">
    <location>
        <begin position="165"/>
        <end position="192"/>
    </location>
</feature>
<dbReference type="STRING" id="426701.SAMN04488098_100379"/>
<dbReference type="OrthoDB" id="2166684at2"/>
<feature type="region of interest" description="Disordered" evidence="1">
    <location>
        <begin position="75"/>
        <end position="94"/>
    </location>
</feature>
<dbReference type="AlphaFoldDB" id="A0A1G8WAH5"/>
<feature type="compositionally biased region" description="Basic and acidic residues" evidence="1">
    <location>
        <begin position="167"/>
        <end position="192"/>
    </location>
</feature>
<evidence type="ECO:0000313" key="3">
    <source>
        <dbReference type="Proteomes" id="UP000199433"/>
    </source>
</evidence>
<organism evidence="2 3">
    <name type="scientific">Alkalibacterium thalassium</name>
    <dbReference type="NCBI Taxonomy" id="426701"/>
    <lineage>
        <taxon>Bacteria</taxon>
        <taxon>Bacillati</taxon>
        <taxon>Bacillota</taxon>
        <taxon>Bacilli</taxon>
        <taxon>Lactobacillales</taxon>
        <taxon>Carnobacteriaceae</taxon>
        <taxon>Alkalibacterium</taxon>
    </lineage>
</organism>